<keyword evidence="2" id="KW-1185">Reference proteome</keyword>
<gene>
    <name evidence="1" type="ORF">LTS18_000735</name>
</gene>
<feature type="non-terminal residue" evidence="1">
    <location>
        <position position="1"/>
    </location>
</feature>
<dbReference type="Proteomes" id="UP001186974">
    <property type="component" value="Unassembled WGS sequence"/>
</dbReference>
<protein>
    <submittedName>
        <fullName evidence="1">Uncharacterized protein</fullName>
    </submittedName>
</protein>
<reference evidence="1" key="1">
    <citation type="submission" date="2024-09" db="EMBL/GenBank/DDBJ databases">
        <title>Black Yeasts Isolated from many extreme environments.</title>
        <authorList>
            <person name="Coleine C."/>
            <person name="Stajich J.E."/>
            <person name="Selbmann L."/>
        </authorList>
    </citation>
    <scope>NUCLEOTIDE SEQUENCE</scope>
    <source>
        <strain evidence="1">CCFEE 5737</strain>
    </source>
</reference>
<evidence type="ECO:0000313" key="2">
    <source>
        <dbReference type="Proteomes" id="UP001186974"/>
    </source>
</evidence>
<evidence type="ECO:0000313" key="1">
    <source>
        <dbReference type="EMBL" id="KAK3044645.1"/>
    </source>
</evidence>
<comment type="caution">
    <text evidence="1">The sequence shown here is derived from an EMBL/GenBank/DDBJ whole genome shotgun (WGS) entry which is preliminary data.</text>
</comment>
<dbReference type="EMBL" id="JAWDJW010011666">
    <property type="protein sequence ID" value="KAK3044645.1"/>
    <property type="molecule type" value="Genomic_DNA"/>
</dbReference>
<proteinExistence type="predicted"/>
<name>A0ACC3CTR7_9PEZI</name>
<accession>A0ACC3CTR7</accession>
<sequence length="119" mass="11902">DPPNHSRLTQSASFIMRLNLLATLATLASLTLAYPQFSSPAAGAQVPVTGGITAAWTDNGDAPALADLSTYQLFLCAGSNANHIDLINIVPAGTAIPSSNSVKSTVAIPASAGGPGTNA</sequence>
<organism evidence="1 2">
    <name type="scientific">Coniosporium uncinatum</name>
    <dbReference type="NCBI Taxonomy" id="93489"/>
    <lineage>
        <taxon>Eukaryota</taxon>
        <taxon>Fungi</taxon>
        <taxon>Dikarya</taxon>
        <taxon>Ascomycota</taxon>
        <taxon>Pezizomycotina</taxon>
        <taxon>Dothideomycetes</taxon>
        <taxon>Dothideomycetes incertae sedis</taxon>
        <taxon>Coniosporium</taxon>
    </lineage>
</organism>